<proteinExistence type="predicted"/>
<accession>A0A2S8FKB3</accession>
<evidence type="ECO:0000313" key="1">
    <source>
        <dbReference type="EMBL" id="PQO32593.1"/>
    </source>
</evidence>
<gene>
    <name evidence="1" type="ORF">C5Y83_20500</name>
</gene>
<evidence type="ECO:0000313" key="2">
    <source>
        <dbReference type="Proteomes" id="UP000238322"/>
    </source>
</evidence>
<dbReference type="SUPFAM" id="SSF52047">
    <property type="entry name" value="RNI-like"/>
    <property type="match status" value="1"/>
</dbReference>
<sequence length="247" mass="28377">MRFLLLFVGLVAIGLGWVSHQLRMGHLHEEVSEKLAERGWNVSWKLIQRQAVPIQSSPSATIATPPGPNVQMAYVDVKRAPEWMEAIGAEPLFQRIKIAYFRKNGRGEVDDFLREIERLDDLEGVSLAGIAVSEDQLEYLLDRFNLETLAVSESSIGRRPMPFLRDSQLKWLGFSRTHLSDEVLDDLPDSLEYLDATRTRISDEGLQKLVRLKNLKELKLRRTPTSRAAIEDLKKQMPWCQIWWSPL</sequence>
<reference evidence="1 2" key="1">
    <citation type="submission" date="2018-02" db="EMBL/GenBank/DDBJ databases">
        <title>Comparative genomes isolates from brazilian mangrove.</title>
        <authorList>
            <person name="Araujo J.E."/>
            <person name="Taketani R.G."/>
            <person name="Silva M.C.P."/>
            <person name="Loureco M.V."/>
            <person name="Andreote F.D."/>
        </authorList>
    </citation>
    <scope>NUCLEOTIDE SEQUENCE [LARGE SCALE GENOMIC DNA]</scope>
    <source>
        <strain evidence="1 2">Hex-1 MGV</strain>
    </source>
</reference>
<dbReference type="InterPro" id="IPR032675">
    <property type="entry name" value="LRR_dom_sf"/>
</dbReference>
<protein>
    <recommendedName>
        <fullName evidence="3">Leucine Rich repeats (2 copies)</fullName>
    </recommendedName>
</protein>
<evidence type="ECO:0008006" key="3">
    <source>
        <dbReference type="Google" id="ProtNLM"/>
    </source>
</evidence>
<dbReference type="Gene3D" id="3.80.10.10">
    <property type="entry name" value="Ribonuclease Inhibitor"/>
    <property type="match status" value="1"/>
</dbReference>
<dbReference type="AlphaFoldDB" id="A0A2S8FKB3"/>
<dbReference type="EMBL" id="PUHY01000012">
    <property type="protein sequence ID" value="PQO32593.1"/>
    <property type="molecule type" value="Genomic_DNA"/>
</dbReference>
<name>A0A2S8FKB3_9BACT</name>
<comment type="caution">
    <text evidence="1">The sequence shown here is derived from an EMBL/GenBank/DDBJ whole genome shotgun (WGS) entry which is preliminary data.</text>
</comment>
<organism evidence="1 2">
    <name type="scientific">Blastopirellula marina</name>
    <dbReference type="NCBI Taxonomy" id="124"/>
    <lineage>
        <taxon>Bacteria</taxon>
        <taxon>Pseudomonadati</taxon>
        <taxon>Planctomycetota</taxon>
        <taxon>Planctomycetia</taxon>
        <taxon>Pirellulales</taxon>
        <taxon>Pirellulaceae</taxon>
        <taxon>Blastopirellula</taxon>
    </lineage>
</organism>
<dbReference type="Proteomes" id="UP000238322">
    <property type="component" value="Unassembled WGS sequence"/>
</dbReference>